<gene>
    <name evidence="4" type="ORF">C2E20_8725</name>
</gene>
<feature type="compositionally biased region" description="Low complexity" evidence="3">
    <location>
        <begin position="657"/>
        <end position="679"/>
    </location>
</feature>
<keyword evidence="5" id="KW-1185">Reference proteome</keyword>
<dbReference type="InterPro" id="IPR051242">
    <property type="entry name" value="WD-EF-hand_domain"/>
</dbReference>
<feature type="region of interest" description="Disordered" evidence="3">
    <location>
        <begin position="351"/>
        <end position="374"/>
    </location>
</feature>
<evidence type="ECO:0000256" key="3">
    <source>
        <dbReference type="SAM" id="MobiDB-lite"/>
    </source>
</evidence>
<feature type="compositionally biased region" description="Low complexity" evidence="3">
    <location>
        <begin position="566"/>
        <end position="594"/>
    </location>
</feature>
<feature type="compositionally biased region" description="Low complexity" evidence="3">
    <location>
        <begin position="188"/>
        <end position="222"/>
    </location>
</feature>
<comment type="caution">
    <text evidence="4">The sequence shown here is derived from an EMBL/GenBank/DDBJ whole genome shotgun (WGS) entry which is preliminary data.</text>
</comment>
<dbReference type="EMBL" id="LHPF02000052">
    <property type="protein sequence ID" value="PSC67630.1"/>
    <property type="molecule type" value="Genomic_DNA"/>
</dbReference>
<dbReference type="InterPro" id="IPR001680">
    <property type="entry name" value="WD40_rpt"/>
</dbReference>
<proteinExistence type="predicted"/>
<evidence type="ECO:0000256" key="1">
    <source>
        <dbReference type="ARBA" id="ARBA00022737"/>
    </source>
</evidence>
<dbReference type="InterPro" id="IPR015943">
    <property type="entry name" value="WD40/YVTN_repeat-like_dom_sf"/>
</dbReference>
<accession>A0A2P6V0L2</accession>
<sequence length="798" mass="81738">MSASHRPTSWSHKRVEVERQHDSRLVGALYNQTFSVVVSGDEGGTICMWNLQSGRREGGFQLWATPSHGGGTATGAAPVAQPKLTAMAFDANQRRLLTASDAGAVRCYNFNSGAVLREFVAAKGDRRELTAVAFVPPPPAPAAEEEEGEERGDGAGCAAAVEDEQAENSGGGDGYSELSEHALMLHQQEQSMAAQRASQQHAAAHPPSGSQTSRSRASSAGSVDGPPPLVLASGWGRSLCVWEESEEERVTRCHRLAGHQADVLCMVPLGRDVVATGDFDGEVRVWHLPTSACLSTCSYGGPEFQRAVRRLCWLPLPAGPDGSCPTPLLAAAGDDGGLQFWSVTVAPPAGDCQAAGPGGEEEASGGTGAAPPPPAAARLVVHLAATHRRQDCLTALRVDARAPPGELRLWTGDSSGHVALWDLAALLLRAPLGQPAAPAAAAPAAEPSSAGVQASLSLPVCSAAGSSGGARRLAHWRAVGASVIGLDLLQGSGEGLLLVGGQDATICVWTRQGGLVGVFGRHTWDLEARSTWQDPEAAAVPPPLPAEDDAGQLTPREIIANTPRRSTLLGRSAAGGSSGAQTARRDAAGATTGGSLAHSALPSVRCLHSEATERPGEVLARLAQMRMQEGRAGGGGGAAALPGSPRRQTGVDSPRRVPAAAPSLVLPPGEASAAPSAGEALSQLLSPESAGARLAGLASTAAASKADRWSIPVHVQAHSALALQRMDEVPADAAGMWAQVKTCTGLTARAAGSAGSKPRSTSPPVTAASIAAILGRAPTAFGRRSTPQQQRSSEHHQG</sequence>
<dbReference type="SMART" id="SM00320">
    <property type="entry name" value="WD40"/>
    <property type="match status" value="7"/>
</dbReference>
<dbReference type="PANTHER" id="PTHR44324:SF4">
    <property type="entry name" value="WD40 REPEAT DOMAIN 95"/>
    <property type="match status" value="1"/>
</dbReference>
<name>A0A2P6V0L2_9CHLO</name>
<reference evidence="4 5" key="1">
    <citation type="journal article" date="2018" name="Plant J.">
        <title>Genome sequences of Chlorella sorokiniana UTEX 1602 and Micractinium conductrix SAG 241.80: implications to maltose excretion by a green alga.</title>
        <authorList>
            <person name="Arriola M.B."/>
            <person name="Velmurugan N."/>
            <person name="Zhang Y."/>
            <person name="Plunkett M.H."/>
            <person name="Hondzo H."/>
            <person name="Barney B.M."/>
        </authorList>
    </citation>
    <scope>NUCLEOTIDE SEQUENCE [LARGE SCALE GENOMIC DNA]</scope>
    <source>
        <strain evidence="4 5">SAG 241.80</strain>
    </source>
</reference>
<dbReference type="Gene3D" id="2.130.10.10">
    <property type="entry name" value="YVTN repeat-like/Quinoprotein amine dehydrogenase"/>
    <property type="match status" value="2"/>
</dbReference>
<protein>
    <submittedName>
        <fullName evidence="4">WD repeat-containing 49</fullName>
    </submittedName>
</protein>
<dbReference type="STRING" id="554055.A0A2P6V0L2"/>
<keyword evidence="1" id="KW-0677">Repeat</keyword>
<feature type="repeat" description="WD" evidence="2">
    <location>
        <begin position="256"/>
        <end position="296"/>
    </location>
</feature>
<feature type="region of interest" description="Disordered" evidence="3">
    <location>
        <begin position="560"/>
        <end position="597"/>
    </location>
</feature>
<dbReference type="InterPro" id="IPR036322">
    <property type="entry name" value="WD40_repeat_dom_sf"/>
</dbReference>
<feature type="region of interest" description="Disordered" evidence="3">
    <location>
        <begin position="132"/>
        <end position="156"/>
    </location>
</feature>
<organism evidence="4 5">
    <name type="scientific">Micractinium conductrix</name>
    <dbReference type="NCBI Taxonomy" id="554055"/>
    <lineage>
        <taxon>Eukaryota</taxon>
        <taxon>Viridiplantae</taxon>
        <taxon>Chlorophyta</taxon>
        <taxon>core chlorophytes</taxon>
        <taxon>Trebouxiophyceae</taxon>
        <taxon>Chlorellales</taxon>
        <taxon>Chlorellaceae</taxon>
        <taxon>Chlorella clade</taxon>
        <taxon>Micractinium</taxon>
    </lineage>
</organism>
<evidence type="ECO:0000313" key="5">
    <source>
        <dbReference type="Proteomes" id="UP000239649"/>
    </source>
</evidence>
<dbReference type="AlphaFoldDB" id="A0A2P6V0L2"/>
<dbReference type="Pfam" id="PF00400">
    <property type="entry name" value="WD40"/>
    <property type="match status" value="1"/>
</dbReference>
<dbReference type="PROSITE" id="PS50082">
    <property type="entry name" value="WD_REPEATS_2"/>
    <property type="match status" value="1"/>
</dbReference>
<dbReference type="PANTHER" id="PTHR44324">
    <property type="entry name" value="WD40 REPEAT DOMAIN 95"/>
    <property type="match status" value="1"/>
</dbReference>
<dbReference type="OrthoDB" id="515012at2759"/>
<feature type="region of interest" description="Disordered" evidence="3">
    <location>
        <begin position="629"/>
        <end position="679"/>
    </location>
</feature>
<dbReference type="Proteomes" id="UP000239649">
    <property type="component" value="Unassembled WGS sequence"/>
</dbReference>
<dbReference type="SUPFAM" id="SSF50978">
    <property type="entry name" value="WD40 repeat-like"/>
    <property type="match status" value="1"/>
</dbReference>
<feature type="region of interest" description="Disordered" evidence="3">
    <location>
        <begin position="188"/>
        <end position="229"/>
    </location>
</feature>
<keyword evidence="2" id="KW-0853">WD repeat</keyword>
<evidence type="ECO:0000313" key="4">
    <source>
        <dbReference type="EMBL" id="PSC67630.1"/>
    </source>
</evidence>
<feature type="region of interest" description="Disordered" evidence="3">
    <location>
        <begin position="777"/>
        <end position="798"/>
    </location>
</feature>
<evidence type="ECO:0000256" key="2">
    <source>
        <dbReference type="PROSITE-ProRule" id="PRU00221"/>
    </source>
</evidence>